<feature type="region of interest" description="Disordered" evidence="6">
    <location>
        <begin position="97"/>
        <end position="166"/>
    </location>
</feature>
<evidence type="ECO:0000256" key="3">
    <source>
        <dbReference type="ARBA" id="ARBA00022692"/>
    </source>
</evidence>
<dbReference type="PANTHER" id="PTHR43840">
    <property type="entry name" value="MITOCHONDRIAL METAL TRANSPORTER 1-RELATED"/>
    <property type="match status" value="1"/>
</dbReference>
<dbReference type="STRING" id="289078.A0A2X0KXQ1"/>
<feature type="compositionally biased region" description="Low complexity" evidence="6">
    <location>
        <begin position="120"/>
        <end position="147"/>
    </location>
</feature>
<gene>
    <name evidence="8" type="ORF">BZ3500_MVSOF-1268-A1-R1_CHR2-3G05361</name>
</gene>
<name>A0A2X0KXQ1_9BASI</name>
<keyword evidence="3" id="KW-0812">Transmembrane</keyword>
<dbReference type="GO" id="GO:0016020">
    <property type="term" value="C:membrane"/>
    <property type="evidence" value="ECO:0007669"/>
    <property type="project" value="UniProtKB-SubCell"/>
</dbReference>
<evidence type="ECO:0000256" key="2">
    <source>
        <dbReference type="ARBA" id="ARBA00022448"/>
    </source>
</evidence>
<dbReference type="SUPFAM" id="SSF161111">
    <property type="entry name" value="Cation efflux protein transmembrane domain-like"/>
    <property type="match status" value="1"/>
</dbReference>
<keyword evidence="2" id="KW-0813">Transport</keyword>
<dbReference type="AlphaFoldDB" id="A0A2X0KXQ1"/>
<feature type="domain" description="Cation efflux protein transmembrane" evidence="7">
    <location>
        <begin position="188"/>
        <end position="271"/>
    </location>
</feature>
<evidence type="ECO:0000256" key="4">
    <source>
        <dbReference type="ARBA" id="ARBA00022989"/>
    </source>
</evidence>
<dbReference type="Gene3D" id="1.20.1510.10">
    <property type="entry name" value="Cation efflux protein transmembrane domain"/>
    <property type="match status" value="1"/>
</dbReference>
<feature type="domain" description="Cation efflux protein transmembrane" evidence="7">
    <location>
        <begin position="329"/>
        <end position="427"/>
    </location>
</feature>
<feature type="region of interest" description="Disordered" evidence="6">
    <location>
        <begin position="457"/>
        <end position="484"/>
    </location>
</feature>
<accession>A0A2X0KXQ1</accession>
<evidence type="ECO:0000313" key="8">
    <source>
        <dbReference type="EMBL" id="SCZ87893.1"/>
    </source>
</evidence>
<evidence type="ECO:0000256" key="1">
    <source>
        <dbReference type="ARBA" id="ARBA00004141"/>
    </source>
</evidence>
<evidence type="ECO:0000259" key="7">
    <source>
        <dbReference type="Pfam" id="PF01545"/>
    </source>
</evidence>
<reference evidence="9" key="1">
    <citation type="submission" date="2016-10" db="EMBL/GenBank/DDBJ databases">
        <authorList>
            <person name="Jeantristanb JTB J.-T."/>
            <person name="Ricardo R."/>
        </authorList>
    </citation>
    <scope>NUCLEOTIDE SEQUENCE [LARGE SCALE GENOMIC DNA]</scope>
</reference>
<dbReference type="InterPro" id="IPR050291">
    <property type="entry name" value="CDF_Transporter"/>
</dbReference>
<dbReference type="InterPro" id="IPR027469">
    <property type="entry name" value="Cation_efflux_TMD_sf"/>
</dbReference>
<comment type="subcellular location">
    <subcellularLocation>
        <location evidence="1">Membrane</location>
        <topology evidence="1">Multi-pass membrane protein</topology>
    </subcellularLocation>
</comment>
<organism evidence="8 9">
    <name type="scientific">Microbotryum saponariae</name>
    <dbReference type="NCBI Taxonomy" id="289078"/>
    <lineage>
        <taxon>Eukaryota</taxon>
        <taxon>Fungi</taxon>
        <taxon>Dikarya</taxon>
        <taxon>Basidiomycota</taxon>
        <taxon>Pucciniomycotina</taxon>
        <taxon>Microbotryomycetes</taxon>
        <taxon>Microbotryales</taxon>
        <taxon>Microbotryaceae</taxon>
        <taxon>Microbotryum</taxon>
    </lineage>
</organism>
<keyword evidence="9" id="KW-1185">Reference proteome</keyword>
<dbReference type="Proteomes" id="UP000249723">
    <property type="component" value="Unassembled WGS sequence"/>
</dbReference>
<proteinExistence type="predicted"/>
<dbReference type="GO" id="GO:0008324">
    <property type="term" value="F:monoatomic cation transmembrane transporter activity"/>
    <property type="evidence" value="ECO:0007669"/>
    <property type="project" value="InterPro"/>
</dbReference>
<feature type="compositionally biased region" description="Low complexity" evidence="6">
    <location>
        <begin position="457"/>
        <end position="479"/>
    </location>
</feature>
<sequence>MLVLSTRQAITSAFLPKTTTSTSAAALLLLIQRRLACASSSAFGSARSIHLCAHARARGSIGLGNGHVNDLARSPSHLQTSAPILVVFLGQTRHLSSTGPTTELHIMSPQLRKRPSRNLSTNASGAPSSATPPSSTSAAGQQGSTSSGKPPLSHSHSHSHSHGDHAEEAAALLSALRGSSDPGSRITLIGLGANVGLTAVKGVAGWILGSAALLADAAHSGSDLLADVVTLTTYRMSRKPVSVKYPYGYGKYESVGSLVVSILLIGTALGIGKFGSGEECLHSYHLLLTTLATMPNMNPELLASLDLFPHGHSHGGVSDHSHDHHGSSGEAEIVDPRAMWFAAGSIAVKEYLYRATLKVAKSEHSNVLLANALHHRSDAFGSLVAVGAIAGAYFGFPVLDPLGGLLVSGMVLKQGAGVGVTALKELVDQVTDPSLPPRIHSAILKLRDPSLPSLPPYTQLSSSSLSSPSTSGNPSNFSSADHSLHATEASEAELEGTFPILSILSIRVMASGPSLLVDVVLGLPDGLTLKECAEVEKRVSEVCRSELGGKDRVREVVVRMVGERAEEMEE</sequence>
<evidence type="ECO:0000313" key="9">
    <source>
        <dbReference type="Proteomes" id="UP000249723"/>
    </source>
</evidence>
<keyword evidence="4" id="KW-1133">Transmembrane helix</keyword>
<dbReference type="Pfam" id="PF01545">
    <property type="entry name" value="Cation_efflux"/>
    <property type="match status" value="2"/>
</dbReference>
<dbReference type="OrthoDB" id="2537654at2759"/>
<dbReference type="InterPro" id="IPR058533">
    <property type="entry name" value="Cation_efflux_TM"/>
</dbReference>
<evidence type="ECO:0000256" key="5">
    <source>
        <dbReference type="ARBA" id="ARBA00023136"/>
    </source>
</evidence>
<dbReference type="PANTHER" id="PTHR43840:SF15">
    <property type="entry name" value="MITOCHONDRIAL METAL TRANSPORTER 1-RELATED"/>
    <property type="match status" value="1"/>
</dbReference>
<dbReference type="EMBL" id="FMWP01000011">
    <property type="protein sequence ID" value="SCZ87893.1"/>
    <property type="molecule type" value="Genomic_DNA"/>
</dbReference>
<keyword evidence="5" id="KW-0472">Membrane</keyword>
<dbReference type="GO" id="GO:0098771">
    <property type="term" value="P:inorganic ion homeostasis"/>
    <property type="evidence" value="ECO:0007669"/>
    <property type="project" value="UniProtKB-ARBA"/>
</dbReference>
<evidence type="ECO:0000256" key="6">
    <source>
        <dbReference type="SAM" id="MobiDB-lite"/>
    </source>
</evidence>
<protein>
    <submittedName>
        <fullName evidence="8">BZ3500_MvSof-1268-A1-R1_Chr2-3g05361 protein</fullName>
    </submittedName>
</protein>
<dbReference type="GO" id="GO:0030003">
    <property type="term" value="P:intracellular monoatomic cation homeostasis"/>
    <property type="evidence" value="ECO:0007669"/>
    <property type="project" value="UniProtKB-ARBA"/>
</dbReference>